<evidence type="ECO:0000256" key="5">
    <source>
        <dbReference type="ARBA" id="ARBA00010617"/>
    </source>
</evidence>
<dbReference type="SUPFAM" id="SSF48264">
    <property type="entry name" value="Cytochrome P450"/>
    <property type="match status" value="1"/>
</dbReference>
<comment type="subcellular location">
    <subcellularLocation>
        <location evidence="4">Endoplasmic reticulum membrane</location>
        <topology evidence="4">Peripheral membrane protein</topology>
    </subcellularLocation>
    <subcellularLocation>
        <location evidence="3">Microsome membrane</location>
        <topology evidence="3">Peripheral membrane protein</topology>
    </subcellularLocation>
</comment>
<dbReference type="Pfam" id="PF00067">
    <property type="entry name" value="p450"/>
    <property type="match status" value="1"/>
</dbReference>
<dbReference type="InParanoid" id="A0A212F7C8"/>
<keyword evidence="12 15" id="KW-0503">Monooxygenase</keyword>
<comment type="function">
    <text evidence="2">May be involved in the metabolism of insect hormones and in the breakdown of synthetic insecticides.</text>
</comment>
<evidence type="ECO:0000256" key="1">
    <source>
        <dbReference type="ARBA" id="ARBA00001971"/>
    </source>
</evidence>
<evidence type="ECO:0000313" key="16">
    <source>
        <dbReference type="EMBL" id="OWR49643.1"/>
    </source>
</evidence>
<evidence type="ECO:0000256" key="3">
    <source>
        <dbReference type="ARBA" id="ARBA00004174"/>
    </source>
</evidence>
<dbReference type="AlphaFoldDB" id="A0A212F7C8"/>
<accession>A0A212F7C8</accession>
<comment type="caution">
    <text evidence="16">The sequence shown here is derived from an EMBL/GenBank/DDBJ whole genome shotgun (WGS) entry which is preliminary data.</text>
</comment>
<organism evidence="16 17">
    <name type="scientific">Danaus plexippus plexippus</name>
    <dbReference type="NCBI Taxonomy" id="278856"/>
    <lineage>
        <taxon>Eukaryota</taxon>
        <taxon>Metazoa</taxon>
        <taxon>Ecdysozoa</taxon>
        <taxon>Arthropoda</taxon>
        <taxon>Hexapoda</taxon>
        <taxon>Insecta</taxon>
        <taxon>Pterygota</taxon>
        <taxon>Neoptera</taxon>
        <taxon>Endopterygota</taxon>
        <taxon>Lepidoptera</taxon>
        <taxon>Glossata</taxon>
        <taxon>Ditrysia</taxon>
        <taxon>Papilionoidea</taxon>
        <taxon>Nymphalidae</taxon>
        <taxon>Danainae</taxon>
        <taxon>Danaini</taxon>
        <taxon>Danaina</taxon>
        <taxon>Danaus</taxon>
        <taxon>Danaus</taxon>
    </lineage>
</organism>
<keyword evidence="10 15" id="KW-0560">Oxidoreductase</keyword>
<dbReference type="PANTHER" id="PTHR24291:SF189">
    <property type="entry name" value="CYTOCHROME P450 4C3-RELATED"/>
    <property type="match status" value="1"/>
</dbReference>
<feature type="binding site" description="axial binding residue" evidence="14">
    <location>
        <position position="288"/>
    </location>
    <ligand>
        <name>heme</name>
        <dbReference type="ChEBI" id="CHEBI:30413"/>
    </ligand>
    <ligandPart>
        <name>Fe</name>
        <dbReference type="ChEBI" id="CHEBI:18248"/>
    </ligandPart>
</feature>
<proteinExistence type="inferred from homology"/>
<evidence type="ECO:0000256" key="2">
    <source>
        <dbReference type="ARBA" id="ARBA00003690"/>
    </source>
</evidence>
<dbReference type="PANTHER" id="PTHR24291">
    <property type="entry name" value="CYTOCHROME P450 FAMILY 4"/>
    <property type="match status" value="1"/>
</dbReference>
<dbReference type="InterPro" id="IPR036396">
    <property type="entry name" value="Cyt_P450_sf"/>
</dbReference>
<feature type="non-terminal residue" evidence="16">
    <location>
        <position position="1"/>
    </location>
</feature>
<evidence type="ECO:0000256" key="12">
    <source>
        <dbReference type="ARBA" id="ARBA00023033"/>
    </source>
</evidence>
<dbReference type="eggNOG" id="KOG0157">
    <property type="taxonomic scope" value="Eukaryota"/>
</dbReference>
<dbReference type="InterPro" id="IPR050196">
    <property type="entry name" value="Cytochrome_P450_Monoox"/>
</dbReference>
<evidence type="ECO:0000256" key="10">
    <source>
        <dbReference type="ARBA" id="ARBA00023002"/>
    </source>
</evidence>
<dbReference type="GO" id="GO:0020037">
    <property type="term" value="F:heme binding"/>
    <property type="evidence" value="ECO:0007669"/>
    <property type="project" value="InterPro"/>
</dbReference>
<comment type="cofactor">
    <cofactor evidence="1 14">
        <name>heme</name>
        <dbReference type="ChEBI" id="CHEBI:30413"/>
    </cofactor>
</comment>
<name>A0A212F7C8_DANPL</name>
<dbReference type="GO" id="GO:0004497">
    <property type="term" value="F:monooxygenase activity"/>
    <property type="evidence" value="ECO:0007669"/>
    <property type="project" value="UniProtKB-KW"/>
</dbReference>
<keyword evidence="7 14" id="KW-0479">Metal-binding</keyword>
<evidence type="ECO:0000256" key="15">
    <source>
        <dbReference type="RuleBase" id="RU000461"/>
    </source>
</evidence>
<dbReference type="Proteomes" id="UP000007151">
    <property type="component" value="Unassembled WGS sequence"/>
</dbReference>
<dbReference type="GO" id="GO:0005789">
    <property type="term" value="C:endoplasmic reticulum membrane"/>
    <property type="evidence" value="ECO:0007669"/>
    <property type="project" value="UniProtKB-SubCell"/>
</dbReference>
<protein>
    <submittedName>
        <fullName evidence="16">Cytochrome P450</fullName>
    </submittedName>
</protein>
<evidence type="ECO:0000256" key="7">
    <source>
        <dbReference type="ARBA" id="ARBA00022723"/>
    </source>
</evidence>
<dbReference type="GO" id="GO:0016705">
    <property type="term" value="F:oxidoreductase activity, acting on paired donors, with incorporation or reduction of molecular oxygen"/>
    <property type="evidence" value="ECO:0007669"/>
    <property type="project" value="InterPro"/>
</dbReference>
<dbReference type="PROSITE" id="PS00086">
    <property type="entry name" value="CYTOCHROME_P450"/>
    <property type="match status" value="1"/>
</dbReference>
<keyword evidence="11 14" id="KW-0408">Iron</keyword>
<dbReference type="PRINTS" id="PR00463">
    <property type="entry name" value="EP450I"/>
</dbReference>
<keyword evidence="17" id="KW-1185">Reference proteome</keyword>
<dbReference type="InterPro" id="IPR001128">
    <property type="entry name" value="Cyt_P450"/>
</dbReference>
<dbReference type="PRINTS" id="PR00385">
    <property type="entry name" value="P450"/>
</dbReference>
<dbReference type="InterPro" id="IPR017972">
    <property type="entry name" value="Cyt_P450_CS"/>
</dbReference>
<evidence type="ECO:0000256" key="13">
    <source>
        <dbReference type="ARBA" id="ARBA00023136"/>
    </source>
</evidence>
<sequence length="340" mass="39313">GRKLVDGMQAEVGRGWFDQSKYVKQNFMETICLTALDDCVTPEEANEYVEAFENYLNGNILRFQTFWLHPDITFKFSKLKKKLDASIKVLHEMSDKVLKNKRALRKLNETESSAENSPKLKVFMDLLMDLDGGVLTDQEIRDEMNTIIMAGHETSANVIVFALILIGSYPEVQEKLHEELQRVFGDSDRDIEKQDLSQLIYMEAVLKETMRFFVMAPFVGRHIDREVKLKNCTLKPGNNCLILYYGLHRHPIWGPDVNEFKPERWLDPATLPKNPNAFGGFSIGKRNCIGKTYAMMSMKSTLSYVFRRFKMQADHTKLKFKLDVLLKPITGHYVTIQNRL</sequence>
<dbReference type="Gene3D" id="1.10.630.10">
    <property type="entry name" value="Cytochrome P450"/>
    <property type="match status" value="1"/>
</dbReference>
<evidence type="ECO:0000256" key="9">
    <source>
        <dbReference type="ARBA" id="ARBA00022848"/>
    </source>
</evidence>
<evidence type="ECO:0000256" key="6">
    <source>
        <dbReference type="ARBA" id="ARBA00022617"/>
    </source>
</evidence>
<reference evidence="16 17" key="1">
    <citation type="journal article" date="2011" name="Cell">
        <title>The monarch butterfly genome yields insights into long-distance migration.</title>
        <authorList>
            <person name="Zhan S."/>
            <person name="Merlin C."/>
            <person name="Boore J.L."/>
            <person name="Reppert S.M."/>
        </authorList>
    </citation>
    <scope>NUCLEOTIDE SEQUENCE [LARGE SCALE GENOMIC DNA]</scope>
    <source>
        <strain evidence="16">F-2</strain>
    </source>
</reference>
<keyword evidence="8" id="KW-0256">Endoplasmic reticulum</keyword>
<dbReference type="InterPro" id="IPR002401">
    <property type="entry name" value="Cyt_P450_E_grp-I"/>
</dbReference>
<evidence type="ECO:0000313" key="17">
    <source>
        <dbReference type="Proteomes" id="UP000007151"/>
    </source>
</evidence>
<dbReference type="EMBL" id="AGBW02009886">
    <property type="protein sequence ID" value="OWR49643.1"/>
    <property type="molecule type" value="Genomic_DNA"/>
</dbReference>
<gene>
    <name evidence="16" type="ORF">KGM_210281B</name>
</gene>
<dbReference type="KEGG" id="dpl:KGM_210281B"/>
<comment type="similarity">
    <text evidence="5 15">Belongs to the cytochrome P450 family.</text>
</comment>
<evidence type="ECO:0000256" key="11">
    <source>
        <dbReference type="ARBA" id="ARBA00023004"/>
    </source>
</evidence>
<keyword evidence="6 14" id="KW-0349">Heme</keyword>
<keyword evidence="9" id="KW-0492">Microsome</keyword>
<evidence type="ECO:0000256" key="4">
    <source>
        <dbReference type="ARBA" id="ARBA00004406"/>
    </source>
</evidence>
<evidence type="ECO:0000256" key="14">
    <source>
        <dbReference type="PIRSR" id="PIRSR602401-1"/>
    </source>
</evidence>
<evidence type="ECO:0000256" key="8">
    <source>
        <dbReference type="ARBA" id="ARBA00022824"/>
    </source>
</evidence>
<dbReference type="STRING" id="278856.A0A212F7C8"/>
<keyword evidence="13" id="KW-0472">Membrane</keyword>
<dbReference type="GO" id="GO:0005506">
    <property type="term" value="F:iron ion binding"/>
    <property type="evidence" value="ECO:0007669"/>
    <property type="project" value="InterPro"/>
</dbReference>